<evidence type="ECO:0000256" key="1">
    <source>
        <dbReference type="ARBA" id="ARBA00004123"/>
    </source>
</evidence>
<dbReference type="EMBL" id="CAJOBD010000085">
    <property type="protein sequence ID" value="CAF3568876.1"/>
    <property type="molecule type" value="Genomic_DNA"/>
</dbReference>
<dbReference type="GO" id="GO:0003723">
    <property type="term" value="F:RNA binding"/>
    <property type="evidence" value="ECO:0007669"/>
    <property type="project" value="TreeGrafter"/>
</dbReference>
<evidence type="ECO:0000313" key="13">
    <source>
        <dbReference type="EMBL" id="CAF3566143.1"/>
    </source>
</evidence>
<dbReference type="Proteomes" id="UP000663889">
    <property type="component" value="Unassembled WGS sequence"/>
</dbReference>
<evidence type="ECO:0000256" key="6">
    <source>
        <dbReference type="ARBA" id="ARBA00023242"/>
    </source>
</evidence>
<dbReference type="EMBL" id="CAJNOO010000245">
    <property type="protein sequence ID" value="CAF0874701.1"/>
    <property type="molecule type" value="Genomic_DNA"/>
</dbReference>
<dbReference type="Proteomes" id="UP000663836">
    <property type="component" value="Unassembled WGS sequence"/>
</dbReference>
<evidence type="ECO:0000313" key="16">
    <source>
        <dbReference type="Proteomes" id="UP000663870"/>
    </source>
</evidence>
<dbReference type="Pfam" id="PF04858">
    <property type="entry name" value="TH1"/>
    <property type="match status" value="1"/>
</dbReference>
<evidence type="ECO:0000313" key="7">
    <source>
        <dbReference type="EMBL" id="CAF0751226.1"/>
    </source>
</evidence>
<accession>A0A814IQ12</accession>
<dbReference type="Proteomes" id="UP000663823">
    <property type="component" value="Unassembled WGS sequence"/>
</dbReference>
<evidence type="ECO:0000313" key="14">
    <source>
        <dbReference type="EMBL" id="CAF3568876.1"/>
    </source>
</evidence>
<sequence length="558" mass="64020">METENEDEQIQKQCVQLFSSTDFIMEPKVFDTIKDYFRHGGAPDQVIELLSENYMAIAQTATLMADWLILTGVEPVDVVNMIVQHLQTLIEKHFEPKKADSIFEAGGVPSWLTEMTEHMNWRSMIYKLAEEYPHCLMLNFTIKLLVDSGHEDEITSVPVAAQQVEVFTKVLMTTIQRTIDSEADEWKRNIQELVQLACHSEHTYLYAQSVLSSLSNDAKSMIIRRISEEIELHAKEKGHNVTEITLTLDGTTAYPKVYQPLCAMLSKKALNPADVTTLYKIYQSPDAPPVDLIRKPAFIELLITQLFDPDSTLNPEHRPKYIGLLAYACSVAETNKKSSRKNTVNSKEELSQTTIALEKALEICISSKSTVDLISDLNELYKCLRFPIVAACVLRWIEFRIFDPSYFKLDQGTTPVHLIIIDEIVSLHFLLHQKAFELLVRFFEATFAELDTLVHLEFKKTILDRMVHMLSCSYVHPILEYMKKRWEQQDTDVSLIRHFVFEVLEMIGPPYEPSFVQLFLPLLQKEAIAGTIPFRTEEERKCVKEFIDHASTIVSSNT</sequence>
<dbReference type="EMBL" id="CAJNOL010000110">
    <property type="protein sequence ID" value="CAF0854572.1"/>
    <property type="molecule type" value="Genomic_DNA"/>
</dbReference>
<keyword evidence="5" id="KW-0804">Transcription</keyword>
<dbReference type="PANTHER" id="PTHR12144:SF0">
    <property type="entry name" value="NEGATIVE ELONGATION FACTOR C_D"/>
    <property type="match status" value="1"/>
</dbReference>
<organism evidence="11 17">
    <name type="scientific">Rotaria sordida</name>
    <dbReference type="NCBI Taxonomy" id="392033"/>
    <lineage>
        <taxon>Eukaryota</taxon>
        <taxon>Metazoa</taxon>
        <taxon>Spiralia</taxon>
        <taxon>Gnathifera</taxon>
        <taxon>Rotifera</taxon>
        <taxon>Eurotatoria</taxon>
        <taxon>Bdelloidea</taxon>
        <taxon>Philodinida</taxon>
        <taxon>Philodinidae</taxon>
        <taxon>Rotaria</taxon>
    </lineage>
</organism>
<dbReference type="EMBL" id="CAJNOT010003683">
    <property type="protein sequence ID" value="CAF1395669.1"/>
    <property type="molecule type" value="Genomic_DNA"/>
</dbReference>
<comment type="similarity">
    <text evidence="2">Belongs to the NELF-D family.</text>
</comment>
<dbReference type="EMBL" id="CAJNOL010000105">
    <property type="protein sequence ID" value="CAF0849845.1"/>
    <property type="molecule type" value="Genomic_DNA"/>
</dbReference>
<dbReference type="PANTHER" id="PTHR12144">
    <property type="entry name" value="NEGATIVE ELONGATION FACTOR D"/>
    <property type="match status" value="1"/>
</dbReference>
<evidence type="ECO:0000313" key="11">
    <source>
        <dbReference type="EMBL" id="CAF1025658.1"/>
    </source>
</evidence>
<dbReference type="GO" id="GO:0032021">
    <property type="term" value="C:NELF complex"/>
    <property type="evidence" value="ECO:0007669"/>
    <property type="project" value="TreeGrafter"/>
</dbReference>
<dbReference type="Proteomes" id="UP000663870">
    <property type="component" value="Unassembled WGS sequence"/>
</dbReference>
<reference evidence="11" key="1">
    <citation type="submission" date="2021-02" db="EMBL/GenBank/DDBJ databases">
        <authorList>
            <person name="Nowell W R."/>
        </authorList>
    </citation>
    <scope>NUCLEOTIDE SEQUENCE</scope>
</reference>
<comment type="caution">
    <text evidence="11">The sequence shown here is derived from an EMBL/GenBank/DDBJ whole genome shotgun (WGS) entry which is preliminary data.</text>
</comment>
<dbReference type="AlphaFoldDB" id="A0A814IQ12"/>
<comment type="subcellular location">
    <subcellularLocation>
        <location evidence="1">Nucleus</location>
    </subcellularLocation>
</comment>
<dbReference type="InterPro" id="IPR006942">
    <property type="entry name" value="TH1"/>
</dbReference>
<name>A0A814IQ12_9BILA</name>
<evidence type="ECO:0000313" key="10">
    <source>
        <dbReference type="EMBL" id="CAF0874701.1"/>
    </source>
</evidence>
<evidence type="ECO:0000313" key="17">
    <source>
        <dbReference type="Proteomes" id="UP000663889"/>
    </source>
</evidence>
<dbReference type="GO" id="GO:0034244">
    <property type="term" value="P:negative regulation of transcription elongation by RNA polymerase II"/>
    <property type="evidence" value="ECO:0007669"/>
    <property type="project" value="TreeGrafter"/>
</dbReference>
<evidence type="ECO:0000256" key="5">
    <source>
        <dbReference type="ARBA" id="ARBA00023163"/>
    </source>
</evidence>
<evidence type="ECO:0000256" key="3">
    <source>
        <dbReference type="ARBA" id="ARBA00022491"/>
    </source>
</evidence>
<evidence type="ECO:0000256" key="4">
    <source>
        <dbReference type="ARBA" id="ARBA00023015"/>
    </source>
</evidence>
<dbReference type="Proteomes" id="UP000663874">
    <property type="component" value="Unassembled WGS sequence"/>
</dbReference>
<evidence type="ECO:0000313" key="9">
    <source>
        <dbReference type="EMBL" id="CAF0854572.1"/>
    </source>
</evidence>
<dbReference type="Proteomes" id="UP000663882">
    <property type="component" value="Unassembled WGS sequence"/>
</dbReference>
<evidence type="ECO:0000313" key="12">
    <source>
        <dbReference type="EMBL" id="CAF1395669.1"/>
    </source>
</evidence>
<evidence type="ECO:0000313" key="8">
    <source>
        <dbReference type="EMBL" id="CAF0849845.1"/>
    </source>
</evidence>
<dbReference type="EMBL" id="CAJNOU010000537">
    <property type="protein sequence ID" value="CAF1025658.1"/>
    <property type="molecule type" value="Genomic_DNA"/>
</dbReference>
<dbReference type="EMBL" id="CAJNOH010000013">
    <property type="protein sequence ID" value="CAF0751226.1"/>
    <property type="molecule type" value="Genomic_DNA"/>
</dbReference>
<dbReference type="Proteomes" id="UP000663854">
    <property type="component" value="Unassembled WGS sequence"/>
</dbReference>
<evidence type="ECO:0000313" key="15">
    <source>
        <dbReference type="EMBL" id="CAF3785746.1"/>
    </source>
</evidence>
<keyword evidence="3" id="KW-0678">Repressor</keyword>
<dbReference type="OrthoDB" id="511287at2759"/>
<protein>
    <recommendedName>
        <fullName evidence="18">Negative elongation factor D</fullName>
    </recommendedName>
</protein>
<gene>
    <name evidence="15" type="ORF">FNK824_LOCUS14151</name>
    <name evidence="14" type="ORF">JBS370_LOCUS2214</name>
    <name evidence="8" type="ORF">JXQ802_LOCUS6631</name>
    <name evidence="9" type="ORF">JXQ802_LOCUS6865</name>
    <name evidence="13" type="ORF">OTI717_LOCUS5062</name>
    <name evidence="7" type="ORF">PYM288_LOCUS2095</name>
    <name evidence="10" type="ORF">RFH988_LOCUS7655</name>
    <name evidence="11" type="ORF">SEV965_LOCUS12037</name>
    <name evidence="12" type="ORF">ZHD862_LOCUS32857</name>
</gene>
<evidence type="ECO:0000256" key="2">
    <source>
        <dbReference type="ARBA" id="ARBA00005726"/>
    </source>
</evidence>
<dbReference type="EMBL" id="CAJOBE010001925">
    <property type="protein sequence ID" value="CAF3785746.1"/>
    <property type="molecule type" value="Genomic_DNA"/>
</dbReference>
<evidence type="ECO:0008006" key="18">
    <source>
        <dbReference type="Google" id="ProtNLM"/>
    </source>
</evidence>
<keyword evidence="16" id="KW-1185">Reference proteome</keyword>
<keyword evidence="6" id="KW-0539">Nucleus</keyword>
<proteinExistence type="inferred from homology"/>
<dbReference type="EMBL" id="CAJOAX010000320">
    <property type="protein sequence ID" value="CAF3566143.1"/>
    <property type="molecule type" value="Genomic_DNA"/>
</dbReference>
<keyword evidence="4" id="KW-0805">Transcription regulation</keyword>
<dbReference type="Proteomes" id="UP000663864">
    <property type="component" value="Unassembled WGS sequence"/>
</dbReference>